<accession>A0A0C5KL10</accession>
<protein>
    <recommendedName>
        <fullName evidence="3">Tail tube protein</fullName>
    </recommendedName>
</protein>
<proteinExistence type="predicted"/>
<dbReference type="OrthoDB" id="12940at10239"/>
<dbReference type="EMBL" id="KP339049">
    <property type="protein sequence ID" value="AJP61439.1"/>
    <property type="molecule type" value="Genomic_DNA"/>
</dbReference>
<sequence>MASVGNQTVHTGNTVYLMIGNKIIGRAQSASGERQYGTQGVYEIGSIMPQEHVYLKYEGTINLERMRMKKEDLASLGITALGEDILQRDIIDIVMMDNLTKEIVVAYRGCSAVSYSESFTANEITSESTQFTYLTSAKVK</sequence>
<evidence type="ECO:0008006" key="3">
    <source>
        <dbReference type="Google" id="ProtNLM"/>
    </source>
</evidence>
<dbReference type="GeneID" id="26644481"/>
<reference evidence="1 2" key="1">
    <citation type="journal article" date="2015" name="Appl. Environ. Microbiol.">
        <title>Targeting Enterococcus faecalis Biofilms with Phage Therapy.</title>
        <authorList>
            <person name="Khalifa L."/>
            <person name="Brosh Y."/>
            <person name="Gelman D."/>
            <person name="Coppenhagen-Glazer S."/>
            <person name="Beyth S."/>
            <person name="Poradosu-Cohen R."/>
            <person name="Que Y.A."/>
            <person name="Beyth N."/>
            <person name="Hazan R."/>
        </authorList>
    </citation>
    <scope>NUCLEOTIDE SEQUENCE [LARGE SCALE GENOMIC DNA]</scope>
</reference>
<dbReference type="Pfam" id="PF26461">
    <property type="entry name" value="Phi812_tail_tube"/>
    <property type="match status" value="1"/>
</dbReference>
<evidence type="ECO:0000313" key="2">
    <source>
        <dbReference type="Proteomes" id="UP000032402"/>
    </source>
</evidence>
<keyword evidence="2" id="KW-1185">Reference proteome</keyword>
<name>A0A0C5KL10_9CAUD</name>
<dbReference type="Proteomes" id="UP000032402">
    <property type="component" value="Segment"/>
</dbReference>
<dbReference type="RefSeq" id="YP_009218333.1">
    <property type="nucleotide sequence ID" value="NC_029009.1"/>
</dbReference>
<dbReference type="KEGG" id="vg:26644481"/>
<dbReference type="InterPro" id="IPR058640">
    <property type="entry name" value="Phi812_tail_tube"/>
</dbReference>
<organism evidence="1 2">
    <name type="scientific">Enterococcus phage EFDG1</name>
    <dbReference type="NCBI Taxonomy" id="1597976"/>
    <lineage>
        <taxon>Viruses</taxon>
        <taxon>Duplodnaviria</taxon>
        <taxon>Heunggongvirae</taxon>
        <taxon>Uroviricota</taxon>
        <taxon>Caudoviricetes</taxon>
        <taxon>Herelleviridae</taxon>
        <taxon>Brockvirinae</taxon>
        <taxon>Schiekvirus</taxon>
        <taxon>Schiekvirus EFDG1</taxon>
    </lineage>
</organism>
<evidence type="ECO:0000313" key="1">
    <source>
        <dbReference type="EMBL" id="AJP61439.1"/>
    </source>
</evidence>